<name>A0A518J1W6_9BACT</name>
<keyword evidence="3" id="KW-0808">Transferase</keyword>
<keyword evidence="3" id="KW-0328">Glycosyltransferase</keyword>
<dbReference type="EC" id="2.4.1.250" evidence="3"/>
<dbReference type="Proteomes" id="UP000316770">
    <property type="component" value="Chromosome"/>
</dbReference>
<evidence type="ECO:0000313" key="3">
    <source>
        <dbReference type="EMBL" id="QDV59321.1"/>
    </source>
</evidence>
<dbReference type="GO" id="GO:0102710">
    <property type="term" value="F:D-inositol-3-phosphate glycosyltransferase activity"/>
    <property type="evidence" value="ECO:0007669"/>
    <property type="project" value="UniProtKB-EC"/>
</dbReference>
<dbReference type="Pfam" id="PF00534">
    <property type="entry name" value="Glycos_transf_1"/>
    <property type="match status" value="1"/>
</dbReference>
<dbReference type="InterPro" id="IPR001296">
    <property type="entry name" value="Glyco_trans_1"/>
</dbReference>
<dbReference type="Gene3D" id="3.40.50.2000">
    <property type="entry name" value="Glycogen Phosphorylase B"/>
    <property type="match status" value="2"/>
</dbReference>
<dbReference type="Pfam" id="PF13439">
    <property type="entry name" value="Glyco_transf_4"/>
    <property type="match status" value="1"/>
</dbReference>
<dbReference type="RefSeq" id="WP_145290689.1">
    <property type="nucleotide sequence ID" value="NZ_CP036318.1"/>
</dbReference>
<reference evidence="3 4" key="1">
    <citation type="submission" date="2019-02" db="EMBL/GenBank/DDBJ databases">
        <title>Deep-cultivation of Planctomycetes and their phenomic and genomic characterization uncovers novel biology.</title>
        <authorList>
            <person name="Wiegand S."/>
            <person name="Jogler M."/>
            <person name="Boedeker C."/>
            <person name="Pinto D."/>
            <person name="Vollmers J."/>
            <person name="Rivas-Marin E."/>
            <person name="Kohn T."/>
            <person name="Peeters S.H."/>
            <person name="Heuer A."/>
            <person name="Rast P."/>
            <person name="Oberbeckmann S."/>
            <person name="Bunk B."/>
            <person name="Jeske O."/>
            <person name="Meyerdierks A."/>
            <person name="Storesund J.E."/>
            <person name="Kallscheuer N."/>
            <person name="Luecker S."/>
            <person name="Lage O.M."/>
            <person name="Pohl T."/>
            <person name="Merkel B.J."/>
            <person name="Hornburger P."/>
            <person name="Mueller R.-W."/>
            <person name="Bruemmer F."/>
            <person name="Labrenz M."/>
            <person name="Spormann A.M."/>
            <person name="Op den Camp H."/>
            <person name="Overmann J."/>
            <person name="Amann R."/>
            <person name="Jetten M.S.M."/>
            <person name="Mascher T."/>
            <person name="Medema M.H."/>
            <person name="Devos D.P."/>
            <person name="Kaster A.-K."/>
            <person name="Ovreas L."/>
            <person name="Rohde M."/>
            <person name="Galperin M.Y."/>
            <person name="Jogler C."/>
        </authorList>
    </citation>
    <scope>NUCLEOTIDE SEQUENCE [LARGE SCALE GENOMIC DNA]</scope>
    <source>
        <strain evidence="3 4">Mal33</strain>
    </source>
</reference>
<organism evidence="3 4">
    <name type="scientific">Rosistilla oblonga</name>
    <dbReference type="NCBI Taxonomy" id="2527990"/>
    <lineage>
        <taxon>Bacteria</taxon>
        <taxon>Pseudomonadati</taxon>
        <taxon>Planctomycetota</taxon>
        <taxon>Planctomycetia</taxon>
        <taxon>Pirellulales</taxon>
        <taxon>Pirellulaceae</taxon>
        <taxon>Rosistilla</taxon>
    </lineage>
</organism>
<feature type="domain" description="Glycosyl transferase family 1" evidence="1">
    <location>
        <begin position="211"/>
        <end position="381"/>
    </location>
</feature>
<dbReference type="InterPro" id="IPR028098">
    <property type="entry name" value="Glyco_trans_4-like_N"/>
</dbReference>
<gene>
    <name evidence="3" type="primary">mshA_5</name>
    <name evidence="3" type="ORF">Mal33_53490</name>
</gene>
<sequence>MTVLSTIATSDVVVVIRAPLEQYPPSLNQVALLSRAGFRVTVVDTYHEDYKRYQFAPQDKIERIHAVEHTQNHKQTAPPRWERIRRAISFRRCVRRTIANRKPAVVIAYDPNAMIAVGKIWQKQDAPKLIWHYHELFLPEQSGGGFFTKRAVQFAANNCQHTDLVVFPDRARSRVYKEKTNRDFNELIVMNCPARLDNLPNNRLGPRLAELNVPTNTKVVFFQGWIGPSRCFEAIVESMKRWPTDSVLVLIGPVSDQYRISLQDLGDQVGVGSRIFFLGTVPYQELMSWTVGADLGLAIVSDSVEKDLSWKFSAGAVNKRFEYMAVGVPQIANQGPGMQEIIEDTGVGRLVDPNSPQEIGTEICELLSHEGECEQVSVRARSVHESKYCYERQFQPLLDRVQTWIQGPK</sequence>
<feature type="domain" description="Glycosyltransferase subfamily 4-like N-terminal" evidence="2">
    <location>
        <begin position="32"/>
        <end position="170"/>
    </location>
</feature>
<keyword evidence="4" id="KW-1185">Reference proteome</keyword>
<evidence type="ECO:0000259" key="1">
    <source>
        <dbReference type="Pfam" id="PF00534"/>
    </source>
</evidence>
<evidence type="ECO:0000259" key="2">
    <source>
        <dbReference type="Pfam" id="PF13439"/>
    </source>
</evidence>
<dbReference type="EMBL" id="CP036318">
    <property type="protein sequence ID" value="QDV59321.1"/>
    <property type="molecule type" value="Genomic_DNA"/>
</dbReference>
<evidence type="ECO:0000313" key="4">
    <source>
        <dbReference type="Proteomes" id="UP000316770"/>
    </source>
</evidence>
<accession>A0A518J1W6</accession>
<dbReference type="AlphaFoldDB" id="A0A518J1W6"/>
<dbReference type="SUPFAM" id="SSF53756">
    <property type="entry name" value="UDP-Glycosyltransferase/glycogen phosphorylase"/>
    <property type="match status" value="1"/>
</dbReference>
<proteinExistence type="predicted"/>
<dbReference type="PANTHER" id="PTHR12526">
    <property type="entry name" value="GLYCOSYLTRANSFERASE"/>
    <property type="match status" value="1"/>
</dbReference>
<protein>
    <submittedName>
        <fullName evidence="3">D-inositol 3-phosphate glycosyltransferase</fullName>
        <ecNumber evidence="3">2.4.1.250</ecNumber>
    </submittedName>
</protein>